<reference evidence="1" key="1">
    <citation type="journal article" date="2019" name="MBio">
        <title>Virus Genomes from Deep Sea Sediments Expand the Ocean Megavirome and Support Independent Origins of Viral Gigantism.</title>
        <authorList>
            <person name="Backstrom D."/>
            <person name="Yutin N."/>
            <person name="Jorgensen S.L."/>
            <person name="Dharamshi J."/>
            <person name="Homa F."/>
            <person name="Zaremba-Niedwiedzka K."/>
            <person name="Spang A."/>
            <person name="Wolf Y.I."/>
            <person name="Koonin E.V."/>
            <person name="Ettema T.J."/>
        </authorList>
    </citation>
    <scope>NUCLEOTIDE SEQUENCE</scope>
</reference>
<sequence>MFFIALFYWFSGEEEVIPFVVPVPVQVQVPVQVAELQMQQMNPIPIQTVQAVNMQPTLVPDPNNVVVQAQTPRGVATSSLRRIGTNNGNAVFEASTPSLRENGQVFTTSPRSFSRPQSIYGTPTVVNVNPA</sequence>
<proteinExistence type="predicted"/>
<evidence type="ECO:0000313" key="1">
    <source>
        <dbReference type="EMBL" id="QBK90079.1"/>
    </source>
</evidence>
<organism evidence="1">
    <name type="scientific">Pithovirus LCPAC101</name>
    <dbReference type="NCBI Taxonomy" id="2506586"/>
    <lineage>
        <taxon>Viruses</taxon>
        <taxon>Pithoviruses</taxon>
    </lineage>
</organism>
<name>A0A481Z4Z5_9VIRU</name>
<dbReference type="EMBL" id="MK500463">
    <property type="protein sequence ID" value="QBK90079.1"/>
    <property type="molecule type" value="Genomic_DNA"/>
</dbReference>
<accession>A0A481Z4Z5</accession>
<gene>
    <name evidence="1" type="ORF">LCPAC101_03640</name>
</gene>
<protein>
    <submittedName>
        <fullName evidence="1">Uncharacterized protein</fullName>
    </submittedName>
</protein>